<dbReference type="RefSeq" id="WP_386099988.1">
    <property type="nucleotide sequence ID" value="NZ_JBHUOZ010000003.1"/>
</dbReference>
<sequence>MKQTTATRLLLLLLLAFICSNSFGQTIKGIIKDTADNKLLSNAVISVLNEKDSTLAGFTRSSKTGEFTTPRLSAGNYIYLISYPKYADYAEKITLKEGETIDLGNIALTLTSTLLDEVVVRSGSAIRIKGDTTEFIADSFKVREGATVEELFRALPGFQVNSKGEITVQGKKAQKVLVDGEEFFGDDPTIATQNIGAKAVDKVQIYEAKSEQDQLKGISNGDVGKTIDIKLKASAKKGYFGKVEAGSNFDNLHDGKLMFNNFKGSRKVSVYGTKSNTSTGSIGWEERNKLGIENDYEYDELTGYYYSFGSSDEFSNWGLRGLPSAYTAGALYSDKWKEGKHSLNLSYLYNRLGTTNRASSINQTLLEDTTFYNNSSSYTKGLVQRHNANGKYEWKIDSLASIKYTVGTSFKTSDNITETFSTALGENRDTVNTNQRTNANYATNKTINNQLTYKQMFMKAGRMFIATLRHTHMEDTGDGLLNSYAVFKTNDSTARTDQEKINTGKSSTLGVKFTYNEPLTKTWNLVTEYSINYNNANAYQNSYDKDVNGAYTILNPLFSNNFDFTATSNTGTVVARYMGKKLRFGFGTGLTDIKLKLKNLDKLTTNKYNFTRFTPQANVSYSLKSQTHASFSYNGSTLQPSISQLQPITNNNNPLYLQLGNPDLKVGFNHNLQLNFNDYKVLSNQYMYANVGISFQDNAITTLSVIDRKTGVTTSRPVNVNGNYSYWSYVNWEKGGENKPGIGFSLNTNGGRNYNFIDSTLNENNYNVLGFGISTFYYKGEKYNFAVRPQASWNTSKSSLRPDANNNFWSYGGEIDGFVKLPYKFSLRSDIRFDFRQKTEVFPDNNNFTVWNAELSRTFLKNNALKLAFLARDLFNQNIGFSRNISSNFMNEERFDRLSRYFMLQATWTFNKMPGK</sequence>
<dbReference type="Gene3D" id="2.60.40.1120">
    <property type="entry name" value="Carboxypeptidase-like, regulatory domain"/>
    <property type="match status" value="1"/>
</dbReference>
<dbReference type="Pfam" id="PF13620">
    <property type="entry name" value="CarboxypepD_reg"/>
    <property type="match status" value="1"/>
</dbReference>
<gene>
    <name evidence="3" type="ORF">ACFS6H_14055</name>
</gene>
<dbReference type="InterPro" id="IPR041700">
    <property type="entry name" value="OMP_b-brl_3"/>
</dbReference>
<protein>
    <submittedName>
        <fullName evidence="3">Outer membrane beta-barrel protein</fullName>
    </submittedName>
</protein>
<name>A0ABW6A6Q2_9BACT</name>
<evidence type="ECO:0000259" key="2">
    <source>
        <dbReference type="Pfam" id="PF14905"/>
    </source>
</evidence>
<comment type="caution">
    <text evidence="3">The sequence shown here is derived from an EMBL/GenBank/DDBJ whole genome shotgun (WGS) entry which is preliminary data.</text>
</comment>
<dbReference type="SUPFAM" id="SSF56935">
    <property type="entry name" value="Porins"/>
    <property type="match status" value="1"/>
</dbReference>
<dbReference type="Proteomes" id="UP001597511">
    <property type="component" value="Unassembled WGS sequence"/>
</dbReference>
<organism evidence="3 4">
    <name type="scientific">Terrimonas rubra</name>
    <dbReference type="NCBI Taxonomy" id="1035890"/>
    <lineage>
        <taxon>Bacteria</taxon>
        <taxon>Pseudomonadati</taxon>
        <taxon>Bacteroidota</taxon>
        <taxon>Chitinophagia</taxon>
        <taxon>Chitinophagales</taxon>
        <taxon>Chitinophagaceae</taxon>
        <taxon>Terrimonas</taxon>
    </lineage>
</organism>
<feature type="signal peptide" evidence="1">
    <location>
        <begin position="1"/>
        <end position="24"/>
    </location>
</feature>
<dbReference type="InterPro" id="IPR008969">
    <property type="entry name" value="CarboxyPept-like_regulatory"/>
</dbReference>
<evidence type="ECO:0000256" key="1">
    <source>
        <dbReference type="SAM" id="SignalP"/>
    </source>
</evidence>
<feature type="domain" description="Outer membrane protein beta-barrel" evidence="2">
    <location>
        <begin position="457"/>
        <end position="908"/>
    </location>
</feature>
<feature type="chain" id="PRO_5046794534" evidence="1">
    <location>
        <begin position="25"/>
        <end position="916"/>
    </location>
</feature>
<reference evidence="4" key="1">
    <citation type="journal article" date="2019" name="Int. J. Syst. Evol. Microbiol.">
        <title>The Global Catalogue of Microorganisms (GCM) 10K type strain sequencing project: providing services to taxonomists for standard genome sequencing and annotation.</title>
        <authorList>
            <consortium name="The Broad Institute Genomics Platform"/>
            <consortium name="The Broad Institute Genome Sequencing Center for Infectious Disease"/>
            <person name="Wu L."/>
            <person name="Ma J."/>
        </authorList>
    </citation>
    <scope>NUCLEOTIDE SEQUENCE [LARGE SCALE GENOMIC DNA]</scope>
    <source>
        <strain evidence="4">KCTC 23299</strain>
    </source>
</reference>
<dbReference type="Pfam" id="PF14905">
    <property type="entry name" value="OMP_b-brl_3"/>
    <property type="match status" value="1"/>
</dbReference>
<evidence type="ECO:0000313" key="4">
    <source>
        <dbReference type="Proteomes" id="UP001597511"/>
    </source>
</evidence>
<dbReference type="SUPFAM" id="SSF49464">
    <property type="entry name" value="Carboxypeptidase regulatory domain-like"/>
    <property type="match status" value="1"/>
</dbReference>
<keyword evidence="4" id="KW-1185">Reference proteome</keyword>
<dbReference type="EMBL" id="JBHUOZ010000003">
    <property type="protein sequence ID" value="MFD2920844.1"/>
    <property type="molecule type" value="Genomic_DNA"/>
</dbReference>
<accession>A0ABW6A6Q2</accession>
<keyword evidence="1" id="KW-0732">Signal</keyword>
<proteinExistence type="predicted"/>
<evidence type="ECO:0000313" key="3">
    <source>
        <dbReference type="EMBL" id="MFD2920844.1"/>
    </source>
</evidence>